<keyword evidence="5" id="KW-1185">Reference proteome</keyword>
<dbReference type="InterPro" id="IPR035969">
    <property type="entry name" value="Rab-GAP_TBC_sf"/>
</dbReference>
<dbReference type="GO" id="GO:0008270">
    <property type="term" value="F:zinc ion binding"/>
    <property type="evidence" value="ECO:0007669"/>
    <property type="project" value="UniProtKB-KW"/>
</dbReference>
<dbReference type="Pfam" id="PF00566">
    <property type="entry name" value="RabGAP-TBC"/>
    <property type="match status" value="1"/>
</dbReference>
<dbReference type="PROSITE" id="PS50119">
    <property type="entry name" value="ZF_BBOX"/>
    <property type="match status" value="1"/>
</dbReference>
<dbReference type="GeneID" id="31359277"/>
<dbReference type="SUPFAM" id="SSF47923">
    <property type="entry name" value="Ypt/Rab-GAP domain of gyp1p"/>
    <property type="match status" value="2"/>
</dbReference>
<dbReference type="InterPro" id="IPR000195">
    <property type="entry name" value="Rab-GAP-TBC_dom"/>
</dbReference>
<keyword evidence="1" id="KW-0862">Zinc</keyword>
<evidence type="ECO:0000313" key="5">
    <source>
        <dbReference type="Proteomes" id="UP000001396"/>
    </source>
</evidence>
<dbReference type="GO" id="GO:0005096">
    <property type="term" value="F:GTPase activator activity"/>
    <property type="evidence" value="ECO:0007669"/>
    <property type="project" value="TreeGrafter"/>
</dbReference>
<evidence type="ECO:0000256" key="1">
    <source>
        <dbReference type="PROSITE-ProRule" id="PRU00024"/>
    </source>
</evidence>
<keyword evidence="1" id="KW-0479">Metal-binding</keyword>
<dbReference type="AlphaFoldDB" id="D3B6N8"/>
<feature type="domain" description="B box-type" evidence="3">
    <location>
        <begin position="288"/>
        <end position="336"/>
    </location>
</feature>
<dbReference type="InterPro" id="IPR000315">
    <property type="entry name" value="Znf_B-box"/>
</dbReference>
<dbReference type="InterPro" id="IPR050302">
    <property type="entry name" value="Rab_GAP_TBC_domain"/>
</dbReference>
<comment type="caution">
    <text evidence="4">The sequence shown here is derived from an EMBL/GenBank/DDBJ whole genome shotgun (WGS) entry which is preliminary data.</text>
</comment>
<dbReference type="Proteomes" id="UP000001396">
    <property type="component" value="Unassembled WGS sequence"/>
</dbReference>
<evidence type="ECO:0000259" key="3">
    <source>
        <dbReference type="PROSITE" id="PS50119"/>
    </source>
</evidence>
<proteinExistence type="predicted"/>
<dbReference type="PANTHER" id="PTHR47219:SF9">
    <property type="entry name" value="GTPASE ACTIVATING PROTEIN AND CENTROSOME-ASSOCIATED, ISOFORM B"/>
    <property type="match status" value="1"/>
</dbReference>
<dbReference type="SMART" id="SM00164">
    <property type="entry name" value="TBC"/>
    <property type="match status" value="1"/>
</dbReference>
<dbReference type="SUPFAM" id="SSF57845">
    <property type="entry name" value="B-box zinc-binding domain"/>
    <property type="match status" value="1"/>
</dbReference>
<reference evidence="4 5" key="1">
    <citation type="journal article" date="2011" name="Genome Res.">
        <title>Phylogeny-wide analysis of social amoeba genomes highlights ancient origins for complex intercellular communication.</title>
        <authorList>
            <person name="Heidel A.J."/>
            <person name="Lawal H.M."/>
            <person name="Felder M."/>
            <person name="Schilde C."/>
            <person name="Helps N.R."/>
            <person name="Tunggal B."/>
            <person name="Rivero F."/>
            <person name="John U."/>
            <person name="Schleicher M."/>
            <person name="Eichinger L."/>
            <person name="Platzer M."/>
            <person name="Noegel A.A."/>
            <person name="Schaap P."/>
            <person name="Gloeckner G."/>
        </authorList>
    </citation>
    <scope>NUCLEOTIDE SEQUENCE [LARGE SCALE GENOMIC DNA]</scope>
    <source>
        <strain evidence="5">ATCC 26659 / Pp 5 / PN500</strain>
    </source>
</reference>
<organism evidence="4 5">
    <name type="scientific">Heterostelium pallidum (strain ATCC 26659 / Pp 5 / PN500)</name>
    <name type="common">Cellular slime mold</name>
    <name type="synonym">Polysphondylium pallidum</name>
    <dbReference type="NCBI Taxonomy" id="670386"/>
    <lineage>
        <taxon>Eukaryota</taxon>
        <taxon>Amoebozoa</taxon>
        <taxon>Evosea</taxon>
        <taxon>Eumycetozoa</taxon>
        <taxon>Dictyostelia</taxon>
        <taxon>Acytosteliales</taxon>
        <taxon>Acytosteliaceae</taxon>
        <taxon>Heterostelium</taxon>
    </lineage>
</organism>
<dbReference type="EMBL" id="ADBJ01000017">
    <property type="protein sequence ID" value="EFA83008.1"/>
    <property type="molecule type" value="Genomic_DNA"/>
</dbReference>
<accession>D3B6N8</accession>
<dbReference type="InParanoid" id="D3B6N8"/>
<name>D3B6N8_HETP5</name>
<evidence type="ECO:0000313" key="4">
    <source>
        <dbReference type="EMBL" id="EFA83008.1"/>
    </source>
</evidence>
<protein>
    <submittedName>
        <fullName evidence="4">RabGAP/TBC domain-containing protein</fullName>
    </submittedName>
</protein>
<dbReference type="OMA" id="HPNLYEH"/>
<gene>
    <name evidence="4" type="ORF">PPL_03790</name>
</gene>
<dbReference type="PANTHER" id="PTHR47219">
    <property type="entry name" value="RAB GTPASE-ACTIVATING PROTEIN 1-LIKE"/>
    <property type="match status" value="1"/>
</dbReference>
<sequence>MLRLENFWEDECQQPLLRLDRGFIKEEGVDKIIERMGKWRELIGIKDSEITPVVYGTEEPQRIFVLDAERTFQNIDSKAKLVRILNYLNKQFGDYQQGLSYVASFLMLGMDEHQAIVTLEEINKMLPGYWKHEATNFGIEAFTFYHILGDFHPEVKAHLTKHLIDPATFCQRWFSGLCVHCLPFRQLFRFYDQFFENGREFLLRFGISLMGVFSKQLLAANSYNQLYSLLVLDYKVVEISEDQYNAIFDEASNYDISKYDLPTIRQEQFDKHLKARFESSAKALQEVEAIDDCQWCLDNLPELYCIDCAVVICQDCVDDGKGDEHNHTDEHKVITLEEYEDRQAELKKKKTDDDITAKLSNLSI</sequence>
<dbReference type="RefSeq" id="XP_020435125.1">
    <property type="nucleotide sequence ID" value="XM_020574711.1"/>
</dbReference>
<dbReference type="CDD" id="cd19757">
    <property type="entry name" value="Bbox1"/>
    <property type="match status" value="1"/>
</dbReference>
<feature type="domain" description="Rab-GAP TBC" evidence="2">
    <location>
        <begin position="29"/>
        <end position="198"/>
    </location>
</feature>
<dbReference type="PROSITE" id="PS50086">
    <property type="entry name" value="TBC_RABGAP"/>
    <property type="match status" value="1"/>
</dbReference>
<keyword evidence="1" id="KW-0863">Zinc-finger</keyword>
<dbReference type="Gene3D" id="1.10.472.80">
    <property type="entry name" value="Ypt/Rab-GAP domain of gyp1p, domain 3"/>
    <property type="match status" value="1"/>
</dbReference>
<dbReference type="GO" id="GO:0031267">
    <property type="term" value="F:small GTPase binding"/>
    <property type="evidence" value="ECO:0007669"/>
    <property type="project" value="TreeGrafter"/>
</dbReference>
<evidence type="ECO:0000259" key="2">
    <source>
        <dbReference type="PROSITE" id="PS50086"/>
    </source>
</evidence>